<evidence type="ECO:0000256" key="2">
    <source>
        <dbReference type="PROSITE-ProRule" id="PRU00285"/>
    </source>
</evidence>
<name>A0A6P3W7R0_CLUHA</name>
<feature type="region of interest" description="Disordered" evidence="4">
    <location>
        <begin position="87"/>
        <end position="125"/>
    </location>
</feature>
<organism evidence="6 7">
    <name type="scientific">Clupea harengus</name>
    <name type="common">Atlantic herring</name>
    <dbReference type="NCBI Taxonomy" id="7950"/>
    <lineage>
        <taxon>Eukaryota</taxon>
        <taxon>Metazoa</taxon>
        <taxon>Chordata</taxon>
        <taxon>Craniata</taxon>
        <taxon>Vertebrata</taxon>
        <taxon>Euteleostomi</taxon>
        <taxon>Actinopterygii</taxon>
        <taxon>Neopterygii</taxon>
        <taxon>Teleostei</taxon>
        <taxon>Clupei</taxon>
        <taxon>Clupeiformes</taxon>
        <taxon>Clupeoidei</taxon>
        <taxon>Clupeidae</taxon>
        <taxon>Clupea</taxon>
    </lineage>
</organism>
<dbReference type="Gene3D" id="2.60.40.790">
    <property type="match status" value="1"/>
</dbReference>
<keyword evidence="1 7" id="KW-0346">Stress response</keyword>
<feature type="region of interest" description="Disordered" evidence="4">
    <location>
        <begin position="207"/>
        <end position="239"/>
    </location>
</feature>
<dbReference type="CDD" id="cd06526">
    <property type="entry name" value="metazoan_ACD"/>
    <property type="match status" value="1"/>
</dbReference>
<feature type="compositionally biased region" description="Basic and acidic residues" evidence="4">
    <location>
        <begin position="207"/>
        <end position="223"/>
    </location>
</feature>
<dbReference type="OrthoDB" id="8946669at2759"/>
<evidence type="ECO:0000313" key="7">
    <source>
        <dbReference type="RefSeq" id="XP_012691738.1"/>
    </source>
</evidence>
<dbReference type="CTD" id="94086"/>
<dbReference type="GO" id="GO:0005634">
    <property type="term" value="C:nucleus"/>
    <property type="evidence" value="ECO:0007669"/>
    <property type="project" value="TreeGrafter"/>
</dbReference>
<evidence type="ECO:0000256" key="1">
    <source>
        <dbReference type="ARBA" id="ARBA00023016"/>
    </source>
</evidence>
<feature type="compositionally biased region" description="Low complexity" evidence="4">
    <location>
        <begin position="88"/>
        <end position="103"/>
    </location>
</feature>
<feature type="domain" description="SHSP" evidence="5">
    <location>
        <begin position="95"/>
        <end position="226"/>
    </location>
</feature>
<proteinExistence type="inferred from homology"/>
<dbReference type="GO" id="GO:0042026">
    <property type="term" value="P:protein refolding"/>
    <property type="evidence" value="ECO:0007669"/>
    <property type="project" value="TreeGrafter"/>
</dbReference>
<dbReference type="PANTHER" id="PTHR45640">
    <property type="entry name" value="HEAT SHOCK PROTEIN HSP-12.2-RELATED"/>
    <property type="match status" value="1"/>
</dbReference>
<keyword evidence="6" id="KW-1185">Reference proteome</keyword>
<dbReference type="Pfam" id="PF00011">
    <property type="entry name" value="HSP20"/>
    <property type="match status" value="1"/>
</dbReference>
<evidence type="ECO:0000256" key="4">
    <source>
        <dbReference type="SAM" id="MobiDB-lite"/>
    </source>
</evidence>
<dbReference type="GO" id="GO:0005737">
    <property type="term" value="C:cytoplasm"/>
    <property type="evidence" value="ECO:0007669"/>
    <property type="project" value="TreeGrafter"/>
</dbReference>
<dbReference type="GO" id="GO:0009408">
    <property type="term" value="P:response to heat"/>
    <property type="evidence" value="ECO:0007669"/>
    <property type="project" value="TreeGrafter"/>
</dbReference>
<dbReference type="InterPro" id="IPR001436">
    <property type="entry name" value="Alpha-crystallin/sHSP_animal"/>
</dbReference>
<dbReference type="SUPFAM" id="SSF49764">
    <property type="entry name" value="HSP20-like chaperones"/>
    <property type="match status" value="1"/>
</dbReference>
<evidence type="ECO:0000313" key="6">
    <source>
        <dbReference type="Proteomes" id="UP000515152"/>
    </source>
</evidence>
<dbReference type="PANTHER" id="PTHR45640:SF2">
    <property type="entry name" value="HEAT SHOCK PROTEIN BETA-11-RELATED"/>
    <property type="match status" value="1"/>
</dbReference>
<comment type="similarity">
    <text evidence="2 3">Belongs to the small heat shock protein (HSP20) family.</text>
</comment>
<accession>A0A6P3W7R0</accession>
<evidence type="ECO:0000256" key="3">
    <source>
        <dbReference type="RuleBase" id="RU003616"/>
    </source>
</evidence>
<dbReference type="GeneID" id="105907879"/>
<dbReference type="GO" id="GO:0051082">
    <property type="term" value="F:unfolded protein binding"/>
    <property type="evidence" value="ECO:0007669"/>
    <property type="project" value="TreeGrafter"/>
</dbReference>
<sequence length="259" mass="28221">MALSTSESIFKDDPFFDQARFLWPTMQRSPLMQPSRLMQDVSSQREDFFSRRAQLVQGLRSEMRSSLLGELCEGLHADLFQGLERLHSSSPSTASSSSSPTSPLKVVATTVQPNSSQDSALTIDTQGFSPDDIRVTVSGNKLEVMATKRAEAADSTSMSNTTSRCSASAASSRQQGFIQRVELPAGVDPSDVTCSLGEDGMLRIETHPKKKKMLEEEQDKKEVAAASAEEETAPARYRTSLDFPITKSAGPEVSLKMST</sequence>
<gene>
    <name evidence="7" type="primary">hspb9</name>
</gene>
<dbReference type="Proteomes" id="UP000515152">
    <property type="component" value="Chromosome 1"/>
</dbReference>
<evidence type="ECO:0000259" key="5">
    <source>
        <dbReference type="PROSITE" id="PS01031"/>
    </source>
</evidence>
<dbReference type="InterPro" id="IPR008978">
    <property type="entry name" value="HSP20-like_chaperone"/>
</dbReference>
<dbReference type="RefSeq" id="XP_012691738.1">
    <property type="nucleotide sequence ID" value="XM_012836284.2"/>
</dbReference>
<protein>
    <submittedName>
        <fullName evidence="7">Heat shock protein beta-9</fullName>
    </submittedName>
</protein>
<dbReference type="InterPro" id="IPR002068">
    <property type="entry name" value="A-crystallin/Hsp20_dom"/>
</dbReference>
<dbReference type="PROSITE" id="PS01031">
    <property type="entry name" value="SHSP"/>
    <property type="match status" value="1"/>
</dbReference>
<reference evidence="7" key="1">
    <citation type="submission" date="2025-08" db="UniProtKB">
        <authorList>
            <consortium name="RefSeq"/>
        </authorList>
    </citation>
    <scope>IDENTIFICATION</scope>
</reference>
<feature type="compositionally biased region" description="Polar residues" evidence="4">
    <location>
        <begin position="109"/>
        <end position="125"/>
    </location>
</feature>
<dbReference type="AlphaFoldDB" id="A0A6P3W7R0"/>
<dbReference type="KEGG" id="char:105907879"/>